<evidence type="ECO:0000256" key="1">
    <source>
        <dbReference type="SAM" id="MobiDB-lite"/>
    </source>
</evidence>
<dbReference type="EMBL" id="MG600017">
    <property type="protein sequence ID" value="AVM87306.1"/>
    <property type="molecule type" value="Viral_cRNA"/>
</dbReference>
<protein>
    <submittedName>
        <fullName evidence="2">Uncharacterized protein</fullName>
    </submittedName>
</protein>
<feature type="region of interest" description="Disordered" evidence="1">
    <location>
        <begin position="348"/>
        <end position="382"/>
    </location>
</feature>
<feature type="compositionally biased region" description="Low complexity" evidence="1">
    <location>
        <begin position="28"/>
        <end position="40"/>
    </location>
</feature>
<sequence length="382" mass="43274">MPRRNRNRRRSRLRQNRSAMSEIETSSERSSQWSEESLSEGIHSLPMPRGSSSRSEQYQEEETSLRLHDVPSTVEASSLSGLSESEDSQSEYRRIDRAQPPLHVESAWNAHQFLKDGDYEDVLPSAPVEDLAGCYVTTDYMRSYGLPFKPCDLSSPPAYPDIKYTGSISCNFDMTMNITGIRTQLSPWDIPKMLQHLLNPNQRWASVYQMILWSFLLSSPTISRQGDTWKVKYQENIKWDVIGLSVSPGKFVKSLSGGKNLILRHEVVAMKSSGLLSITLPDNGDREGTVELLRMCPVAVLKDHNIDVVDRAGLSLIFRPDRHIESYANKLSSLIKSWCPQLRRKAIRENRKKPQAQKEGSDIISLVDESDRHSDDSSSASD</sequence>
<evidence type="ECO:0000313" key="2">
    <source>
        <dbReference type="EMBL" id="AVM87306.1"/>
    </source>
</evidence>
<proteinExistence type="predicted"/>
<name>A0A2P1GMS6_9RHAB</name>
<reference evidence="2" key="1">
    <citation type="journal article" date="2018" name="Nature">
        <title>The evolutionary history of vertebrate RNA viruses.</title>
        <authorList>
            <person name="Shi M."/>
            <person name="Lin X.D."/>
            <person name="Chen X."/>
            <person name="Tian J.H."/>
            <person name="Chen L.J."/>
            <person name="Li K."/>
            <person name="Wang W."/>
            <person name="Eden J.S."/>
            <person name="Shen J.J."/>
            <person name="Liu L."/>
            <person name="Holmes E.C."/>
            <person name="Zhang Y.Z."/>
        </authorList>
    </citation>
    <scope>NUCLEOTIDE SEQUENCE</scope>
    <source>
        <strain evidence="2">DHBYCGS131</strain>
    </source>
</reference>
<feature type="region of interest" description="Disordered" evidence="1">
    <location>
        <begin position="1"/>
        <end position="93"/>
    </location>
</feature>
<accession>A0A2P1GMS6</accession>
<feature type="compositionally biased region" description="Basic residues" evidence="1">
    <location>
        <begin position="1"/>
        <end position="15"/>
    </location>
</feature>
<organism evidence="2">
    <name type="scientific">Wenling dimarhabdovirus 8</name>
    <dbReference type="NCBI Taxonomy" id="2116361"/>
    <lineage>
        <taxon>Viruses</taxon>
        <taxon>Riboviria</taxon>
        <taxon>Orthornavirae</taxon>
        <taxon>Negarnaviricota</taxon>
        <taxon>Haploviricotina</taxon>
        <taxon>Monjiviricetes</taxon>
        <taxon>Mononegavirales</taxon>
        <taxon>Rhabdoviridae</taxon>
        <taxon>Rhabdoviridae incertae sedis</taxon>
        <taxon>Alphaplatrhavirus</taxon>
        <taxon>Alphaplatrhavirus acutispina</taxon>
    </lineage>
</organism>